<dbReference type="Proteomes" id="UP000199754">
    <property type="component" value="Chromosome"/>
</dbReference>
<dbReference type="EMBL" id="CP022415">
    <property type="protein sequence ID" value="ASM72822.1"/>
    <property type="molecule type" value="Genomic_DNA"/>
</dbReference>
<evidence type="ECO:0000313" key="1">
    <source>
        <dbReference type="EMBL" id="ASM72822.1"/>
    </source>
</evidence>
<organism evidence="1 2">
    <name type="scientific">Pseudosulfitobacter pseudonitzschiae</name>
    <dbReference type="NCBI Taxonomy" id="1402135"/>
    <lineage>
        <taxon>Bacteria</taxon>
        <taxon>Pseudomonadati</taxon>
        <taxon>Pseudomonadota</taxon>
        <taxon>Alphaproteobacteria</taxon>
        <taxon>Rhodobacterales</taxon>
        <taxon>Roseobacteraceae</taxon>
        <taxon>Pseudosulfitobacter</taxon>
    </lineage>
</organism>
<dbReference type="Pfam" id="PF06319">
    <property type="entry name" value="MmcB-like"/>
    <property type="match status" value="1"/>
</dbReference>
<proteinExistence type="predicted"/>
<name>A0A221K1C9_9RHOB</name>
<reference evidence="1 2" key="1">
    <citation type="submission" date="2017-07" db="EMBL/GenBank/DDBJ databases">
        <title>Genome Sequence of Sulfitobacter pseudonitzschiae Strain SMR1 Isolated from a culture of the Diatom Skeletonema marinoi.</title>
        <authorList>
            <person name="Topel M."/>
            <person name="Pinder M.I.M."/>
            <person name="Johansson O.N."/>
            <person name="Kourtchenko O."/>
            <person name="Godhe A."/>
            <person name="Clarke A.K."/>
        </authorList>
    </citation>
    <scope>NUCLEOTIDE SEQUENCE [LARGE SCALE GENOMIC DNA]</scope>
    <source>
        <strain evidence="1 2">SMR1</strain>
    </source>
</reference>
<dbReference type="RefSeq" id="WP_089420677.1">
    <property type="nucleotide sequence ID" value="NZ_CP022415.1"/>
</dbReference>
<protein>
    <submittedName>
        <fullName evidence="1">DNA repair protein MmcB-like protein</fullName>
    </submittedName>
</protein>
<accession>A0A221K1C9</accession>
<dbReference type="PIRSF" id="PIRSF031796">
    <property type="entry name" value="UPC031796"/>
    <property type="match status" value="1"/>
</dbReference>
<dbReference type="eggNOG" id="COG5321">
    <property type="taxonomic scope" value="Bacteria"/>
</dbReference>
<sequence length="159" mass="17591">MFIFFRMSLVSDITALAPGQVLARGVARHLAALGMATVEELVPTRGLRVDVMALGPKGEIWIVECKSSRADFISDCKWQGYLEWCDRFFWAVDADFPTDLLPDCTGLIIADGYDAEVIRMAPEDKLAAARRKVMVQKFATHAARRLQTLRDPAAFAGLG</sequence>
<dbReference type="InterPro" id="IPR011335">
    <property type="entry name" value="Restrct_endonuc-II-like"/>
</dbReference>
<dbReference type="InterPro" id="IPR009394">
    <property type="entry name" value="MmcB-like"/>
</dbReference>
<dbReference type="SUPFAM" id="SSF52980">
    <property type="entry name" value="Restriction endonuclease-like"/>
    <property type="match status" value="1"/>
</dbReference>
<keyword evidence="2" id="KW-1185">Reference proteome</keyword>
<gene>
    <name evidence="1" type="ORF">SULPSESMR1_02018</name>
</gene>
<evidence type="ECO:0000313" key="2">
    <source>
        <dbReference type="Proteomes" id="UP000199754"/>
    </source>
</evidence>
<dbReference type="AlphaFoldDB" id="A0A221K1C9"/>
<dbReference type="KEGG" id="spse:SULPSESMR1_02018"/>
<dbReference type="STRING" id="1402135.SAMN05444149_101147"/>